<proteinExistence type="predicted"/>
<evidence type="ECO:0000313" key="1">
    <source>
        <dbReference type="EMBL" id="SHH89812.1"/>
    </source>
</evidence>
<evidence type="ECO:0000313" key="2">
    <source>
        <dbReference type="Proteomes" id="UP000184212"/>
    </source>
</evidence>
<organism evidence="1 2">
    <name type="scientific">Chryseolinea serpens</name>
    <dbReference type="NCBI Taxonomy" id="947013"/>
    <lineage>
        <taxon>Bacteria</taxon>
        <taxon>Pseudomonadati</taxon>
        <taxon>Bacteroidota</taxon>
        <taxon>Cytophagia</taxon>
        <taxon>Cytophagales</taxon>
        <taxon>Fulvivirgaceae</taxon>
        <taxon>Chryseolinea</taxon>
    </lineage>
</organism>
<dbReference type="AlphaFoldDB" id="A0A1M5WR19"/>
<dbReference type="EMBL" id="FQWQ01000005">
    <property type="protein sequence ID" value="SHH89812.1"/>
    <property type="molecule type" value="Genomic_DNA"/>
</dbReference>
<gene>
    <name evidence="1" type="ORF">SAMN04488109_5918</name>
</gene>
<sequence>MDWTEMRTKCTCKLMKKIDILNFITNFRKAPNDIKTHGQILAHLGADHEPAINHMLEELKQARVIKEVELQGEKAFQVVSR</sequence>
<dbReference type="STRING" id="947013.SAMN04488109_5918"/>
<dbReference type="Proteomes" id="UP000184212">
    <property type="component" value="Unassembled WGS sequence"/>
</dbReference>
<accession>A0A1M5WR19</accession>
<reference evidence="1 2" key="1">
    <citation type="submission" date="2016-11" db="EMBL/GenBank/DDBJ databases">
        <authorList>
            <person name="Jaros S."/>
            <person name="Januszkiewicz K."/>
            <person name="Wedrychowicz H."/>
        </authorList>
    </citation>
    <scope>NUCLEOTIDE SEQUENCE [LARGE SCALE GENOMIC DNA]</scope>
    <source>
        <strain evidence="1 2">DSM 24574</strain>
    </source>
</reference>
<name>A0A1M5WR19_9BACT</name>
<protein>
    <submittedName>
        <fullName evidence="1">Uncharacterized protein</fullName>
    </submittedName>
</protein>
<keyword evidence="2" id="KW-1185">Reference proteome</keyword>